<organism evidence="1 2">
    <name type="scientific">Luteimicrobium subarcticum</name>
    <dbReference type="NCBI Taxonomy" id="620910"/>
    <lineage>
        <taxon>Bacteria</taxon>
        <taxon>Bacillati</taxon>
        <taxon>Actinomycetota</taxon>
        <taxon>Actinomycetes</taxon>
        <taxon>Micrococcales</taxon>
        <taxon>Luteimicrobium</taxon>
    </lineage>
</organism>
<protein>
    <submittedName>
        <fullName evidence="1">Uncharacterized protein</fullName>
    </submittedName>
</protein>
<name>A0A2M8WVL4_9MICO</name>
<keyword evidence="2" id="KW-1185">Reference proteome</keyword>
<dbReference type="Proteomes" id="UP000231586">
    <property type="component" value="Unassembled WGS sequence"/>
</dbReference>
<gene>
    <name evidence="1" type="ORF">CLV34_0812</name>
</gene>
<proteinExistence type="predicted"/>
<sequence>MSDIDDRAPDLEHGLAVTAFAVGGGAQQVTSGPNAGAVGPTVVFVRAEGLAYRDAVQGASGPAVTAELLLRPEQVVALRDALDAALASLDEIGDRPA</sequence>
<comment type="caution">
    <text evidence="1">The sequence shown here is derived from an EMBL/GenBank/DDBJ whole genome shotgun (WGS) entry which is preliminary data.</text>
</comment>
<dbReference type="AlphaFoldDB" id="A0A2M8WVL4"/>
<evidence type="ECO:0000313" key="2">
    <source>
        <dbReference type="Proteomes" id="UP000231586"/>
    </source>
</evidence>
<dbReference type="EMBL" id="PGTZ01000006">
    <property type="protein sequence ID" value="PJI94960.1"/>
    <property type="molecule type" value="Genomic_DNA"/>
</dbReference>
<reference evidence="1 2" key="1">
    <citation type="submission" date="2017-11" db="EMBL/GenBank/DDBJ databases">
        <title>Genomic Encyclopedia of Archaeal and Bacterial Type Strains, Phase II (KMG-II): From Individual Species to Whole Genera.</title>
        <authorList>
            <person name="Goeker M."/>
        </authorList>
    </citation>
    <scope>NUCLEOTIDE SEQUENCE [LARGE SCALE GENOMIC DNA]</scope>
    <source>
        <strain evidence="1 2">DSM 22413</strain>
    </source>
</reference>
<accession>A0A2M8WVL4</accession>
<dbReference type="RefSeq" id="WP_100348897.1">
    <property type="nucleotide sequence ID" value="NZ_PGTZ01000006.1"/>
</dbReference>
<evidence type="ECO:0000313" key="1">
    <source>
        <dbReference type="EMBL" id="PJI94960.1"/>
    </source>
</evidence>